<dbReference type="EMBL" id="HBIZ01067596">
    <property type="protein sequence ID" value="CAE0788638.1"/>
    <property type="molecule type" value="Transcribed_RNA"/>
</dbReference>
<organism evidence="2">
    <name type="scientific">Chrysotila carterae</name>
    <name type="common">Marine alga</name>
    <name type="synonym">Syracosphaera carterae</name>
    <dbReference type="NCBI Taxonomy" id="13221"/>
    <lineage>
        <taxon>Eukaryota</taxon>
        <taxon>Haptista</taxon>
        <taxon>Haptophyta</taxon>
        <taxon>Prymnesiophyceae</taxon>
        <taxon>Isochrysidales</taxon>
        <taxon>Isochrysidaceae</taxon>
        <taxon>Chrysotila</taxon>
    </lineage>
</organism>
<dbReference type="EMBL" id="HBIZ01067598">
    <property type="protein sequence ID" value="CAE0788640.1"/>
    <property type="molecule type" value="Transcribed_RNA"/>
</dbReference>
<feature type="region of interest" description="Disordered" evidence="1">
    <location>
        <begin position="130"/>
        <end position="243"/>
    </location>
</feature>
<reference evidence="2" key="1">
    <citation type="submission" date="2021-01" db="EMBL/GenBank/DDBJ databases">
        <authorList>
            <person name="Corre E."/>
            <person name="Pelletier E."/>
            <person name="Niang G."/>
            <person name="Scheremetjew M."/>
            <person name="Finn R."/>
            <person name="Kale V."/>
            <person name="Holt S."/>
            <person name="Cochrane G."/>
            <person name="Meng A."/>
            <person name="Brown T."/>
            <person name="Cohen L."/>
        </authorList>
    </citation>
    <scope>NUCLEOTIDE SEQUENCE</scope>
    <source>
        <strain evidence="2">CCMP645</strain>
    </source>
</reference>
<gene>
    <name evidence="2" type="ORF">PCAR00345_LOCUS41347</name>
    <name evidence="3" type="ORF">PCAR00345_LOCUS41349</name>
</gene>
<evidence type="ECO:0000313" key="2">
    <source>
        <dbReference type="EMBL" id="CAE0788638.1"/>
    </source>
</evidence>
<evidence type="ECO:0000256" key="1">
    <source>
        <dbReference type="SAM" id="MobiDB-lite"/>
    </source>
</evidence>
<dbReference type="AlphaFoldDB" id="A0A6T0EVW6"/>
<proteinExistence type="predicted"/>
<evidence type="ECO:0000313" key="3">
    <source>
        <dbReference type="EMBL" id="CAE0788640.1"/>
    </source>
</evidence>
<feature type="compositionally biased region" description="Low complexity" evidence="1">
    <location>
        <begin position="203"/>
        <end position="228"/>
    </location>
</feature>
<feature type="compositionally biased region" description="Polar residues" evidence="1">
    <location>
        <begin position="229"/>
        <end position="243"/>
    </location>
</feature>
<sequence>MHTVHVARSSRVLGGNNGYFTASKDCVAVGLYSARFGRMWSAVCLSDLSNIFDLAPTTGELLGALGPDYPAISRKAVDAWANELHFDLTVDNFPGGGVGMHEDCLKLSNNIQAQFKKRRMKPYKTEAELEALKKDPTPRPSNENKAAPKKPQAAQRQSKRSRKPVIIDDDSSDSGVLEVDKKAETRGAGSRPTRAKAATWTDPAPTASLPTPAPSTALKPAAKVPAKPTSNVGDNADSNSFSPSSTIGAAAITSASHNFATSATPPAQQVFQQPTDTAMHEKTLHRQQAPCLSSALPDMAMHKYTAMSTPANTQPMHAQMEATPASPPQGQMQMQPNMSPAFTGHTPPHTSWPPNCGMTQNGYAGYMPTGMPNCFYPNMMPMMPQMMLPHMQMYPQCAFMPMGYAPVQPQPAKETSPSFAAIQARLNFEDKKRSDLLYSQALHEYYVEKNGLLK</sequence>
<protein>
    <submittedName>
        <fullName evidence="2">Uncharacterized protein</fullName>
    </submittedName>
</protein>
<name>A0A6T0EVW6_CHRCT</name>
<accession>A0A6T0EVW6</accession>